<dbReference type="Proteomes" id="UP000261011">
    <property type="component" value="Unassembled WGS sequence"/>
</dbReference>
<dbReference type="Gene3D" id="2.40.30.10">
    <property type="entry name" value="Translation factors"/>
    <property type="match status" value="1"/>
</dbReference>
<dbReference type="PANTHER" id="PTHR42887:SF2">
    <property type="entry name" value="OS12G0638800 PROTEIN"/>
    <property type="match status" value="1"/>
</dbReference>
<gene>
    <name evidence="6" type="ORF">DXA39_04460</name>
</gene>
<dbReference type="InterPro" id="IPR057661">
    <property type="entry name" value="RsdA/BaiN/AoA(So)_Rossmann"/>
</dbReference>
<evidence type="ECO:0000256" key="2">
    <source>
        <dbReference type="ARBA" id="ARBA00022630"/>
    </source>
</evidence>
<evidence type="ECO:0000313" key="7">
    <source>
        <dbReference type="Proteomes" id="UP000261011"/>
    </source>
</evidence>
<comment type="caution">
    <text evidence="6">The sequence shown here is derived from an EMBL/GenBank/DDBJ whole genome shotgun (WGS) entry which is preliminary data.</text>
</comment>
<dbReference type="EMBL" id="QVEU01000003">
    <property type="protein sequence ID" value="RGB76427.1"/>
    <property type="molecule type" value="Genomic_DNA"/>
</dbReference>
<dbReference type="InterPro" id="IPR036188">
    <property type="entry name" value="FAD/NAD-bd_sf"/>
</dbReference>
<dbReference type="Pfam" id="PF03486">
    <property type="entry name" value="HI0933_like"/>
    <property type="match status" value="1"/>
</dbReference>
<name>A0A3E2TID8_9FIRM</name>
<dbReference type="AlphaFoldDB" id="A0A3E2TID8"/>
<feature type="domain" description="RsdA/BaiN/AoA(So)-like Rossmann fold-like" evidence="4">
    <location>
        <begin position="3"/>
        <end position="398"/>
    </location>
</feature>
<dbReference type="InterPro" id="IPR055178">
    <property type="entry name" value="RsdA/BaiN/AoA(So)-like_dom"/>
</dbReference>
<dbReference type="SUPFAM" id="SSF51905">
    <property type="entry name" value="FAD/NAD(P)-binding domain"/>
    <property type="match status" value="1"/>
</dbReference>
<evidence type="ECO:0000259" key="5">
    <source>
        <dbReference type="Pfam" id="PF22780"/>
    </source>
</evidence>
<evidence type="ECO:0000313" key="6">
    <source>
        <dbReference type="EMBL" id="RGB76427.1"/>
    </source>
</evidence>
<proteinExistence type="predicted"/>
<evidence type="ECO:0000256" key="3">
    <source>
        <dbReference type="ARBA" id="ARBA00022827"/>
    </source>
</evidence>
<dbReference type="NCBIfam" id="TIGR00275">
    <property type="entry name" value="aminoacetone oxidase family FAD-binding enzyme"/>
    <property type="match status" value="1"/>
</dbReference>
<keyword evidence="2" id="KW-0285">Flavoprotein</keyword>
<comment type="cofactor">
    <cofactor evidence="1">
        <name>FAD</name>
        <dbReference type="ChEBI" id="CHEBI:57692"/>
    </cofactor>
</comment>
<reference evidence="6 7" key="1">
    <citation type="submission" date="2018-08" db="EMBL/GenBank/DDBJ databases">
        <title>A genome reference for cultivated species of the human gut microbiota.</title>
        <authorList>
            <person name="Zou Y."/>
            <person name="Xue W."/>
            <person name="Luo G."/>
        </authorList>
    </citation>
    <scope>NUCLEOTIDE SEQUENCE [LARGE SCALE GENOMIC DNA]</scope>
    <source>
        <strain evidence="6 7">OF01-3</strain>
    </source>
</reference>
<evidence type="ECO:0000259" key="4">
    <source>
        <dbReference type="Pfam" id="PF03486"/>
    </source>
</evidence>
<dbReference type="OrthoDB" id="9773233at2"/>
<protein>
    <submittedName>
        <fullName evidence="6">NAD(P)/FAD-dependent oxidoreductase</fullName>
    </submittedName>
</protein>
<dbReference type="Pfam" id="PF22780">
    <property type="entry name" value="HI0933_like_1st"/>
    <property type="match status" value="1"/>
</dbReference>
<dbReference type="PANTHER" id="PTHR42887">
    <property type="entry name" value="OS12G0638800 PROTEIN"/>
    <property type="match status" value="1"/>
</dbReference>
<dbReference type="RefSeq" id="WP_117521395.1">
    <property type="nucleotide sequence ID" value="NZ_JAGGLS010000003.1"/>
</dbReference>
<accession>A0A3E2TID8</accession>
<keyword evidence="7" id="KW-1185">Reference proteome</keyword>
<dbReference type="InterPro" id="IPR023166">
    <property type="entry name" value="BaiN-like_dom_sf"/>
</dbReference>
<evidence type="ECO:0000256" key="1">
    <source>
        <dbReference type="ARBA" id="ARBA00001974"/>
    </source>
</evidence>
<organism evidence="6 7">
    <name type="scientific">Anaerococcus nagyae</name>
    <dbReference type="NCBI Taxonomy" id="1755241"/>
    <lineage>
        <taxon>Bacteria</taxon>
        <taxon>Bacillati</taxon>
        <taxon>Bacillota</taxon>
        <taxon>Tissierellia</taxon>
        <taxon>Tissierellales</taxon>
        <taxon>Peptoniphilaceae</taxon>
        <taxon>Anaerococcus</taxon>
    </lineage>
</organism>
<dbReference type="SUPFAM" id="SSF160996">
    <property type="entry name" value="HI0933 insert domain-like"/>
    <property type="match status" value="1"/>
</dbReference>
<sequence length="404" mass="45374">MKKIGIIGAGASGLYAALNLANESTDITLLEKNDSIGKKLLMTGNGRCNITNAMFYDEFLDNIVRNKKFMFSSFSMHDNYSTMDFYQSHGIELFTEENGRVFPKSQRSSDIVKFFEKELMEKNIKLISEARVVDIKKDKIFKVSTEDRTYEFEYLIIATGALSYPNTGSSGDGYIFAKNFGHKIDKTYPSLVPIFFKDKDLDHIKALNLDNVKISAKTNEGVFSQHGSVLISKNFLTGPAILSLSSFIVDKKVFEVSIDLVEKNFYDLDLELIEIFDKNPNKDISNILKGLLAQALIKPILSRARIRDDKKTGQITKEERLTIIENIKDFSLYFDKFGGYNTATITRGGICVKEINPKTMESKLVPNLYFIGEVLDVDGLTGGFNLQIAFTTGFAAAKAIKEKI</sequence>
<keyword evidence="3" id="KW-0274">FAD</keyword>
<dbReference type="Gene3D" id="1.10.8.260">
    <property type="entry name" value="HI0933 insert domain-like"/>
    <property type="match status" value="1"/>
</dbReference>
<dbReference type="Gene3D" id="3.50.50.60">
    <property type="entry name" value="FAD/NAD(P)-binding domain"/>
    <property type="match status" value="1"/>
</dbReference>
<feature type="domain" description="RsdA/BaiN/AoA(So)-like insert" evidence="5">
    <location>
        <begin position="188"/>
        <end position="344"/>
    </location>
</feature>
<dbReference type="InterPro" id="IPR004792">
    <property type="entry name" value="BaiN-like"/>
</dbReference>